<gene>
    <name evidence="4" type="ORF">CGXH109_LOCUS44083</name>
</gene>
<feature type="region of interest" description="Disordered" evidence="1">
    <location>
        <begin position="936"/>
        <end position="973"/>
    </location>
</feature>
<dbReference type="GO" id="GO:0004674">
    <property type="term" value="F:protein serine/threonine kinase activity"/>
    <property type="evidence" value="ECO:0007669"/>
    <property type="project" value="TreeGrafter"/>
</dbReference>
<feature type="region of interest" description="Disordered" evidence="1">
    <location>
        <begin position="551"/>
        <end position="608"/>
    </location>
</feature>
<dbReference type="Gene3D" id="1.10.510.10">
    <property type="entry name" value="Transferase(Phosphotransferase) domain 1"/>
    <property type="match status" value="1"/>
</dbReference>
<keyword evidence="2" id="KW-1133">Transmembrane helix</keyword>
<keyword evidence="2" id="KW-0812">Transmembrane</keyword>
<proteinExistence type="predicted"/>
<reference evidence="4" key="1">
    <citation type="submission" date="2022-08" db="EMBL/GenBank/DDBJ databases">
        <authorList>
            <person name="Giroux E."/>
            <person name="Giroux E."/>
        </authorList>
    </citation>
    <scope>NUCLEOTIDE SEQUENCE</scope>
    <source>
        <strain evidence="4">H1091258</strain>
    </source>
</reference>
<feature type="compositionally biased region" description="Polar residues" evidence="1">
    <location>
        <begin position="957"/>
        <end position="973"/>
    </location>
</feature>
<sequence length="1065" mass="120690">MSQDHQAKIAREFLWAVEEFRRIRDQETRISTCGQKFILVKNVTQRLTRPSPKCPPEYSDSLDWLGQTAYLRHRLQPPMMRRQHYDNCQPVFYTLLDINAPEMIHLFKSNGLHRLPIELETLERCIEPPPNRVRFHAEFYEKQFAWCPIQLELHMATSYRECVSPFSRKRKITTSRDSRGFAENTATLYEIDVLEELVGEQLQSCMGSARIDRKDREEKERVPVDSLSKGHTYRFALKQFKPQKKTQFDNEIEMFSNLSGMEGMIRYIGWFSNYESGPDGRQEYFNIVLELADSDFYDTILDEAPPISFQEINGFWRSMSEVSRTLASLHTVEIDRHEYSVWHGDIKPENILRVNDQFKLADPGEASMLLKQCGLSTLPRSQATRGTRTYASPEKAAHLNGLVDSESAITQRSDVWSFGCVLSIAATFVVLGAQGFLIYKELRLLAKDDMNDAFHDGENVLGHVISWHKYLREAARRTDPFTSAVLDMVDFHMLVPSTERWEATRVHEEFKRILDNAQAVESLVATDLLSLIETIDLEAEHHQDQSFGFTRVDSDTLRRPRPNSLLSSDTTGEGRKKLSKKSIQPTAQRSRKTDGSPVQTPRPSLRMPVINHHVESRESFPYQTPNMERFDVFAANGQSSASYHSTGTGRPTPPGPPQNLLGTPEVLGMKVAQVKQMLQKNGMLYKPNPRSLSSLLGKQQATVKGIVSNNELLVLLDQRLEEEFKNRDIVFLVDNGDTMASWWVQATELLEVLVWRALGYDEDGMELYFTNPDTKPGAIVDSAKARSFRKSVKKYTKAMELAEPLAPGSTACKTTIIPQLERIINDYSMGMHDEYSADIYLESAFHGLKDLHSDGPPIEGSHLQTGQDIAKIRPVTIEFVQFDNDQRATERLRRLDDDLKLHGCPDLIDTEHAEGDIYKMFLGSLCQEYDQKKRYSLGPSIAPTTPTSGRSEHYINPTPTHQGAYTNSPVSSIPRSQTINSAYADSQANFLLSPQSPTQRHGSSPQYPRDSAFTSLGRNSTWDTYNSTSSGGGVPEGLVSSSQAGSSSQTQGHYSTQRTHPWGDR</sequence>
<dbReference type="InterPro" id="IPR000719">
    <property type="entry name" value="Prot_kinase_dom"/>
</dbReference>
<evidence type="ECO:0000256" key="1">
    <source>
        <dbReference type="SAM" id="MobiDB-lite"/>
    </source>
</evidence>
<feature type="region of interest" description="Disordered" evidence="1">
    <location>
        <begin position="639"/>
        <end position="658"/>
    </location>
</feature>
<dbReference type="SMART" id="SM00220">
    <property type="entry name" value="S_TKc"/>
    <property type="match status" value="1"/>
</dbReference>
<dbReference type="SUPFAM" id="SSF56112">
    <property type="entry name" value="Protein kinase-like (PK-like)"/>
    <property type="match status" value="1"/>
</dbReference>
<evidence type="ECO:0000313" key="5">
    <source>
        <dbReference type="Proteomes" id="UP001152533"/>
    </source>
</evidence>
<evidence type="ECO:0000313" key="4">
    <source>
        <dbReference type="EMBL" id="CAI0645308.1"/>
    </source>
</evidence>
<dbReference type="EMBL" id="CAMGZC010000231">
    <property type="protein sequence ID" value="CAI0645308.1"/>
    <property type="molecule type" value="Genomic_DNA"/>
</dbReference>
<dbReference type="AlphaFoldDB" id="A0A9W4RMH7"/>
<evidence type="ECO:0000259" key="3">
    <source>
        <dbReference type="PROSITE" id="PS50011"/>
    </source>
</evidence>
<keyword evidence="2" id="KW-0472">Membrane</keyword>
<organism evidence="4 5">
    <name type="scientific">Colletotrichum noveboracense</name>
    <dbReference type="NCBI Taxonomy" id="2664923"/>
    <lineage>
        <taxon>Eukaryota</taxon>
        <taxon>Fungi</taxon>
        <taxon>Dikarya</taxon>
        <taxon>Ascomycota</taxon>
        <taxon>Pezizomycotina</taxon>
        <taxon>Sordariomycetes</taxon>
        <taxon>Hypocreomycetidae</taxon>
        <taxon>Glomerellales</taxon>
        <taxon>Glomerellaceae</taxon>
        <taxon>Colletotrichum</taxon>
        <taxon>Colletotrichum gloeosporioides species complex</taxon>
    </lineage>
</organism>
<dbReference type="Proteomes" id="UP001152533">
    <property type="component" value="Unassembled WGS sequence"/>
</dbReference>
<comment type="caution">
    <text evidence="4">The sequence shown here is derived from an EMBL/GenBank/DDBJ whole genome shotgun (WGS) entry which is preliminary data.</text>
</comment>
<feature type="region of interest" description="Disordered" evidence="1">
    <location>
        <begin position="992"/>
        <end position="1065"/>
    </location>
</feature>
<feature type="transmembrane region" description="Helical" evidence="2">
    <location>
        <begin position="415"/>
        <end position="439"/>
    </location>
</feature>
<dbReference type="PROSITE" id="PS50011">
    <property type="entry name" value="PROTEIN_KINASE_DOM"/>
    <property type="match status" value="1"/>
</dbReference>
<dbReference type="PANTHER" id="PTHR24359:SF1">
    <property type="entry name" value="INHIBITOR OF NUCLEAR FACTOR KAPPA-B KINASE EPSILON SUBUNIT HOMOLOG 1-RELATED"/>
    <property type="match status" value="1"/>
</dbReference>
<protein>
    <recommendedName>
        <fullName evidence="3">Protein kinase domain-containing protein</fullName>
    </recommendedName>
</protein>
<dbReference type="Pfam" id="PF00069">
    <property type="entry name" value="Pkinase"/>
    <property type="match status" value="1"/>
</dbReference>
<dbReference type="GO" id="GO:0005524">
    <property type="term" value="F:ATP binding"/>
    <property type="evidence" value="ECO:0007669"/>
    <property type="project" value="InterPro"/>
</dbReference>
<accession>A0A9W4RMH7</accession>
<dbReference type="InterPro" id="IPR011009">
    <property type="entry name" value="Kinase-like_dom_sf"/>
</dbReference>
<keyword evidence="5" id="KW-1185">Reference proteome</keyword>
<evidence type="ECO:0000256" key="2">
    <source>
        <dbReference type="SAM" id="Phobius"/>
    </source>
</evidence>
<dbReference type="PANTHER" id="PTHR24359">
    <property type="entry name" value="SERINE/THREONINE-PROTEIN KINASE SBK1"/>
    <property type="match status" value="1"/>
</dbReference>
<name>A0A9W4RMH7_9PEZI</name>
<feature type="compositionally biased region" description="Polar residues" evidence="1">
    <location>
        <begin position="992"/>
        <end position="1029"/>
    </location>
</feature>
<feature type="domain" description="Protein kinase" evidence="3">
    <location>
        <begin position="200"/>
        <end position="510"/>
    </location>
</feature>
<feature type="compositionally biased region" description="Low complexity" evidence="1">
    <location>
        <begin position="1040"/>
        <end position="1052"/>
    </location>
</feature>